<dbReference type="OrthoDB" id="5392646at2759"/>
<dbReference type="Pfam" id="PF14611">
    <property type="entry name" value="KH_SLS1_1"/>
    <property type="match status" value="1"/>
</dbReference>
<dbReference type="InterPro" id="IPR048748">
    <property type="entry name" value="SLS1_KH2"/>
</dbReference>
<dbReference type="PANTHER" id="PTHR37919">
    <property type="entry name" value="PROTEIN CBG05606"/>
    <property type="match status" value="1"/>
</dbReference>
<dbReference type="Pfam" id="PF20777">
    <property type="entry name" value="KH_SLS1_2"/>
    <property type="match status" value="1"/>
</dbReference>
<reference evidence="6 7" key="1">
    <citation type="journal article" date="2012" name="BMC Genomics">
        <title>Sequencing the genome of Marssonina brunnea reveals fungus-poplar co-evolution.</title>
        <authorList>
            <person name="Zhu S."/>
            <person name="Cao Y.-Z."/>
            <person name="Jiang C."/>
            <person name="Tan B.-Y."/>
            <person name="Wang Z."/>
            <person name="Feng S."/>
            <person name="Zhang L."/>
            <person name="Su X.-H."/>
            <person name="Brejova B."/>
            <person name="Vinar T."/>
            <person name="Xu M."/>
            <person name="Wang M.-X."/>
            <person name="Zhang S.-G."/>
            <person name="Huang M.-R."/>
            <person name="Wu R."/>
            <person name="Zhou Y."/>
        </authorList>
    </citation>
    <scope>NUCLEOTIDE SEQUENCE [LARGE SCALE GENOMIC DNA]</scope>
    <source>
        <strain evidence="6 7">MB_m1</strain>
    </source>
</reference>
<evidence type="ECO:0000259" key="4">
    <source>
        <dbReference type="Pfam" id="PF20777"/>
    </source>
</evidence>
<dbReference type="GeneID" id="18763153"/>
<feature type="domain" description="SLS1 N-terminal" evidence="3">
    <location>
        <begin position="140"/>
        <end position="255"/>
    </location>
</feature>
<feature type="compositionally biased region" description="Basic and acidic residues" evidence="1">
    <location>
        <begin position="56"/>
        <end position="71"/>
    </location>
</feature>
<feature type="region of interest" description="Disordered" evidence="1">
    <location>
        <begin position="459"/>
        <end position="487"/>
    </location>
</feature>
<evidence type="ECO:0000259" key="2">
    <source>
        <dbReference type="Pfam" id="PF14611"/>
    </source>
</evidence>
<dbReference type="HOGENOM" id="CLU_011385_0_0_1"/>
<dbReference type="InterPro" id="IPR048401">
    <property type="entry name" value="SLS1_C"/>
</dbReference>
<dbReference type="RefSeq" id="XP_007295107.1">
    <property type="nucleotide sequence ID" value="XM_007295045.1"/>
</dbReference>
<dbReference type="InterPro" id="IPR048400">
    <property type="entry name" value="SLS1_N"/>
</dbReference>
<dbReference type="InParanoid" id="K1WQ16"/>
<dbReference type="eggNOG" id="ENOG502S4E9">
    <property type="taxonomic scope" value="Eukaryota"/>
</dbReference>
<dbReference type="Proteomes" id="UP000006753">
    <property type="component" value="Unassembled WGS sequence"/>
</dbReference>
<dbReference type="KEGG" id="mbe:MBM_07218"/>
<feature type="region of interest" description="Disordered" evidence="1">
    <location>
        <begin position="39"/>
        <end position="75"/>
    </location>
</feature>
<accession>K1WQ16</accession>
<dbReference type="Pfam" id="PF20778">
    <property type="entry name" value="SLS1_C"/>
    <property type="match status" value="1"/>
</dbReference>
<sequence>MIVRPGRTPHICLRCQRGLAKRSIAVARVAFQSTDSHVQTTNEYDARDDQGDDAGLDIHRPKEPGSREPSRLHGYRGLKKQEFKETLKHNSLGDTAKVIVLRDSIVNWYELDSKHLEPQEAAHIDILGQLAEERGLAGWAEVEKNIDEFRPASERQTWDEINELVQALQEGFTSGQLQKYIENFKGRREPEAPERPWTTIRTDARILQVTPWLPGVSEIQDHFDNDPLRGYFLESHTAKQRLTLRLLRECWMLELPELVDGIGQFEIQVSYEDLDLLLLGNPSVLSEIHAAILHGEGEKLEAFRSRNVIRVTCPHVKKPFVVRDLDDALKRSRTATLSLASLIPVGPKKPTQRQVDRWIQKHFDATTLQSLSRLTNTSIVQGPSGTLKISCIDKTPNAVVSNVDVVRRLLLVSGENSSRNKHELARDTTSTKKGGFVDTPVANALPWREQQRDWGRWTAPTGKEKQEPSRTPVAEPIIKPTGKKGQSKAEAKAAIKMQNSTDPISETCWDHNYFTDTSAVLGKVLHSSLESSDSPPPLSLGGPNQIQTFVTQVSNFSRLVNDAHVLNQGDRVSSLVLRFLPDPFHVITSRVKYGKAKLYKHRPIGANALTAFPAIEMRFTIDGVSKKAALKNIVAIVKESKTDVMLPHNNIDVRFQQRTTSQLQHESQYHDYVDPILDYIKKCSLSFEGSEMLQIPPAVTLPIAKHLTRGGGFEILQKADIDNTKSKKKTDEHVRGVEYLFAGLEVRHSIAFNYQDWRLLYTSIEAGKAGGRRAELKLRPILGGKVADEAQFVDMAYQIAHIVGEQGEGTGGVKAQIRPVVDKNVARRVMGDGLELHQSGVSENYVRRVVDNRLESQKSTGWEEAGGMRDKGEVEVDAVKEGEQEGRTADGTQISDSLEINTDGEKQQTVLEDQSKEVEDDLSRIEDVRY</sequence>
<feature type="compositionally biased region" description="Basic and acidic residues" evidence="1">
    <location>
        <begin position="913"/>
        <end position="930"/>
    </location>
</feature>
<evidence type="ECO:0000256" key="1">
    <source>
        <dbReference type="SAM" id="MobiDB-lite"/>
    </source>
</evidence>
<protein>
    <submittedName>
        <fullName evidence="6">Uncharacterized protein</fullName>
    </submittedName>
</protein>
<dbReference type="AlphaFoldDB" id="K1WQ16"/>
<dbReference type="GO" id="GO:0005743">
    <property type="term" value="C:mitochondrial inner membrane"/>
    <property type="evidence" value="ECO:0007669"/>
    <property type="project" value="InterPro"/>
</dbReference>
<proteinExistence type="predicted"/>
<evidence type="ECO:0000259" key="3">
    <source>
        <dbReference type="Pfam" id="PF20776"/>
    </source>
</evidence>
<feature type="domain" description="SLS1 first KH" evidence="2">
    <location>
        <begin position="263"/>
        <end position="331"/>
    </location>
</feature>
<dbReference type="PANTHER" id="PTHR37919:SF2">
    <property type="entry name" value="EXPERA DOMAIN-CONTAINING PROTEIN"/>
    <property type="match status" value="1"/>
</dbReference>
<keyword evidence="7" id="KW-1185">Reference proteome</keyword>
<name>K1WQ16_MARBU</name>
<dbReference type="OMA" id="FVCLRCE"/>
<feature type="compositionally biased region" description="Polar residues" evidence="1">
    <location>
        <begin position="890"/>
        <end position="900"/>
    </location>
</feature>
<dbReference type="EMBL" id="JH921445">
    <property type="protein sequence ID" value="EKD14497.1"/>
    <property type="molecule type" value="Genomic_DNA"/>
</dbReference>
<feature type="domain" description="SLS1 second KH" evidence="4">
    <location>
        <begin position="349"/>
        <end position="411"/>
    </location>
</feature>
<dbReference type="STRING" id="1072389.K1WQ16"/>
<dbReference type="Pfam" id="PF20776">
    <property type="entry name" value="SLS1_N"/>
    <property type="match status" value="1"/>
</dbReference>
<evidence type="ECO:0000259" key="5">
    <source>
        <dbReference type="Pfam" id="PF20778"/>
    </source>
</evidence>
<gene>
    <name evidence="6" type="ORF">MBM_07218</name>
</gene>
<dbReference type="InterPro" id="IPR032741">
    <property type="entry name" value="Sls1_KH-1"/>
</dbReference>
<evidence type="ECO:0000313" key="6">
    <source>
        <dbReference type="EMBL" id="EKD14497.1"/>
    </source>
</evidence>
<evidence type="ECO:0000313" key="7">
    <source>
        <dbReference type="Proteomes" id="UP000006753"/>
    </source>
</evidence>
<organism evidence="6 7">
    <name type="scientific">Marssonina brunnea f. sp. multigermtubi (strain MB_m1)</name>
    <name type="common">Marssonina leaf spot fungus</name>
    <dbReference type="NCBI Taxonomy" id="1072389"/>
    <lineage>
        <taxon>Eukaryota</taxon>
        <taxon>Fungi</taxon>
        <taxon>Dikarya</taxon>
        <taxon>Ascomycota</taxon>
        <taxon>Pezizomycotina</taxon>
        <taxon>Leotiomycetes</taxon>
        <taxon>Helotiales</taxon>
        <taxon>Drepanopezizaceae</taxon>
        <taxon>Drepanopeziza</taxon>
    </lineage>
</organism>
<feature type="region of interest" description="Disordered" evidence="1">
    <location>
        <begin position="881"/>
        <end position="930"/>
    </location>
</feature>
<feature type="domain" description="SLS1 C-terminal" evidence="5">
    <location>
        <begin position="444"/>
        <end position="798"/>
    </location>
</feature>